<protein>
    <recommendedName>
        <fullName evidence="3">Immunoglobulin V-set domain-containing protein</fullName>
    </recommendedName>
</protein>
<reference evidence="1" key="2">
    <citation type="submission" date="2025-08" db="UniProtKB">
        <authorList>
            <consortium name="Ensembl"/>
        </authorList>
    </citation>
    <scope>IDENTIFICATION</scope>
</reference>
<sequence length="156" mass="17386">FNSSSACSSSSFISWTSMSSPLWSLRMSLTFFSLSSSELRPAVHILPVNTSPARPGRKFIALSSCRGLQPSPFLPSEFQHGRVKAFPNQVSEGNFSIRIDELNTSDLGSYRCIQGDYCQKVELFVESKWISHSVYSGKVLLKLSCILSFVVFLFVQ</sequence>
<evidence type="ECO:0008006" key="3">
    <source>
        <dbReference type="Google" id="ProtNLM"/>
    </source>
</evidence>
<evidence type="ECO:0000313" key="2">
    <source>
        <dbReference type="Proteomes" id="UP000265080"/>
    </source>
</evidence>
<accession>A0A3P8U0U8</accession>
<dbReference type="InterPro" id="IPR013783">
    <property type="entry name" value="Ig-like_fold"/>
</dbReference>
<keyword evidence="2" id="KW-1185">Reference proteome</keyword>
<proteinExistence type="predicted"/>
<dbReference type="Ensembl" id="ENSAPET00000033000.1">
    <property type="protein sequence ID" value="ENSAPEP00000032145.1"/>
    <property type="gene ID" value="ENSAPEG00000022830.1"/>
</dbReference>
<dbReference type="Gene3D" id="2.60.40.10">
    <property type="entry name" value="Immunoglobulins"/>
    <property type="match status" value="1"/>
</dbReference>
<dbReference type="Proteomes" id="UP000265080">
    <property type="component" value="Chromosome 9"/>
</dbReference>
<reference evidence="1 2" key="1">
    <citation type="submission" date="2018-03" db="EMBL/GenBank/DDBJ databases">
        <title>Finding Nemo's genes: A chromosome-scale reference assembly of the genome of the orange clownfish Amphiprion percula.</title>
        <authorList>
            <person name="Lehmann R."/>
        </authorList>
    </citation>
    <scope>NUCLEOTIDE SEQUENCE</scope>
</reference>
<organism evidence="1 2">
    <name type="scientific">Amphiprion percula</name>
    <name type="common">Orange clownfish</name>
    <name type="synonym">Lutjanus percula</name>
    <dbReference type="NCBI Taxonomy" id="161767"/>
    <lineage>
        <taxon>Eukaryota</taxon>
        <taxon>Metazoa</taxon>
        <taxon>Chordata</taxon>
        <taxon>Craniata</taxon>
        <taxon>Vertebrata</taxon>
        <taxon>Euteleostomi</taxon>
        <taxon>Actinopterygii</taxon>
        <taxon>Neopterygii</taxon>
        <taxon>Teleostei</taxon>
        <taxon>Neoteleostei</taxon>
        <taxon>Acanthomorphata</taxon>
        <taxon>Ovalentaria</taxon>
        <taxon>Pomacentridae</taxon>
        <taxon>Amphiprion</taxon>
    </lineage>
</organism>
<name>A0A3P8U0U8_AMPPE</name>
<dbReference type="SUPFAM" id="SSF48726">
    <property type="entry name" value="Immunoglobulin"/>
    <property type="match status" value="1"/>
</dbReference>
<dbReference type="AlphaFoldDB" id="A0A3P8U0U8"/>
<reference evidence="1" key="3">
    <citation type="submission" date="2025-09" db="UniProtKB">
        <authorList>
            <consortium name="Ensembl"/>
        </authorList>
    </citation>
    <scope>IDENTIFICATION</scope>
</reference>
<dbReference type="InterPro" id="IPR036179">
    <property type="entry name" value="Ig-like_dom_sf"/>
</dbReference>
<evidence type="ECO:0000313" key="1">
    <source>
        <dbReference type="Ensembl" id="ENSAPEP00000032145.1"/>
    </source>
</evidence>
<dbReference type="STRING" id="161767.ENSAPEP00000032145"/>